<evidence type="ECO:0000313" key="2">
    <source>
        <dbReference type="Proteomes" id="UP000031668"/>
    </source>
</evidence>
<dbReference type="AlphaFoldDB" id="A0A0C2J5G8"/>
<comment type="caution">
    <text evidence="1">The sequence shown here is derived from an EMBL/GenBank/DDBJ whole genome shotgun (WGS) entry which is preliminary data.</text>
</comment>
<dbReference type="EMBL" id="JWZT01004284">
    <property type="protein sequence ID" value="KII64413.1"/>
    <property type="molecule type" value="Genomic_DNA"/>
</dbReference>
<evidence type="ECO:0000313" key="1">
    <source>
        <dbReference type="EMBL" id="KII64413.1"/>
    </source>
</evidence>
<dbReference type="Proteomes" id="UP000031668">
    <property type="component" value="Unassembled WGS sequence"/>
</dbReference>
<organism evidence="1 2">
    <name type="scientific">Thelohanellus kitauei</name>
    <name type="common">Myxosporean</name>
    <dbReference type="NCBI Taxonomy" id="669202"/>
    <lineage>
        <taxon>Eukaryota</taxon>
        <taxon>Metazoa</taxon>
        <taxon>Cnidaria</taxon>
        <taxon>Myxozoa</taxon>
        <taxon>Myxosporea</taxon>
        <taxon>Bivalvulida</taxon>
        <taxon>Platysporina</taxon>
        <taxon>Myxobolidae</taxon>
        <taxon>Thelohanellus</taxon>
    </lineage>
</organism>
<proteinExistence type="predicted"/>
<sequence length="126" mass="15298">MKNYQLQFILWRGTPNIFLLNFQNTKKDKNPKHQILHISNDEGKLFFEWKQKYNGKRIYINKFVAIQNYLFCESSLTRKFFYFDKQLNLFVVNTYESMESIFPSSFNPSYIYKLVTNDETVNLKHI</sequence>
<keyword evidence="2" id="KW-1185">Reference proteome</keyword>
<name>A0A0C2J5G8_THEKT</name>
<accession>A0A0C2J5G8</accession>
<reference evidence="1 2" key="1">
    <citation type="journal article" date="2014" name="Genome Biol. Evol.">
        <title>The genome of the myxosporean Thelohanellus kitauei shows adaptations to nutrient acquisition within its fish host.</title>
        <authorList>
            <person name="Yang Y."/>
            <person name="Xiong J."/>
            <person name="Zhou Z."/>
            <person name="Huo F."/>
            <person name="Miao W."/>
            <person name="Ran C."/>
            <person name="Liu Y."/>
            <person name="Zhang J."/>
            <person name="Feng J."/>
            <person name="Wang M."/>
            <person name="Wang M."/>
            <person name="Wang L."/>
            <person name="Yao B."/>
        </authorList>
    </citation>
    <scope>NUCLEOTIDE SEQUENCE [LARGE SCALE GENOMIC DNA]</scope>
    <source>
        <strain evidence="1">Wuqing</strain>
    </source>
</reference>
<gene>
    <name evidence="1" type="ORF">RF11_12946</name>
</gene>
<protein>
    <submittedName>
        <fullName evidence="1">Uncharacterized protein</fullName>
    </submittedName>
</protein>